<proteinExistence type="predicted"/>
<sequence>MGALLHQQLTRVNLTLCYMMSEPLKCFKHILDHLFCFQSWRRL</sequence>
<organism evidence="1">
    <name type="scientific">Lepeophtheirus salmonis</name>
    <name type="common">Salmon louse</name>
    <name type="synonym">Caligus salmonis</name>
    <dbReference type="NCBI Taxonomy" id="72036"/>
    <lineage>
        <taxon>Eukaryota</taxon>
        <taxon>Metazoa</taxon>
        <taxon>Ecdysozoa</taxon>
        <taxon>Arthropoda</taxon>
        <taxon>Crustacea</taxon>
        <taxon>Multicrustacea</taxon>
        <taxon>Hexanauplia</taxon>
        <taxon>Copepoda</taxon>
        <taxon>Siphonostomatoida</taxon>
        <taxon>Caligidae</taxon>
        <taxon>Lepeophtheirus</taxon>
    </lineage>
</organism>
<evidence type="ECO:0000313" key="1">
    <source>
        <dbReference type="EMBL" id="CDW42200.1"/>
    </source>
</evidence>
<dbReference type="EMBL" id="HACA01024839">
    <property type="protein sequence ID" value="CDW42200.1"/>
    <property type="molecule type" value="Transcribed_RNA"/>
</dbReference>
<name>A0A0K2UVT4_LEPSM</name>
<protein>
    <submittedName>
        <fullName evidence="1">Uncharacterized protein</fullName>
    </submittedName>
</protein>
<accession>A0A0K2UVT4</accession>
<reference evidence="1" key="1">
    <citation type="submission" date="2014-05" db="EMBL/GenBank/DDBJ databases">
        <authorList>
            <person name="Chronopoulou M."/>
        </authorList>
    </citation>
    <scope>NUCLEOTIDE SEQUENCE</scope>
    <source>
        <tissue evidence="1">Whole organism</tissue>
    </source>
</reference>
<dbReference type="AlphaFoldDB" id="A0A0K2UVT4"/>